<dbReference type="RefSeq" id="XP_025476794.1">
    <property type="nucleotide sequence ID" value="XM_025625462.1"/>
</dbReference>
<protein>
    <submittedName>
        <fullName evidence="2">Uncharacterized protein</fullName>
    </submittedName>
</protein>
<dbReference type="AlphaFoldDB" id="A0A318YAG1"/>
<organism evidence="2 3">
    <name type="scientific">Aspergillus neoniger (strain CBS 115656)</name>
    <dbReference type="NCBI Taxonomy" id="1448310"/>
    <lineage>
        <taxon>Eukaryota</taxon>
        <taxon>Fungi</taxon>
        <taxon>Dikarya</taxon>
        <taxon>Ascomycota</taxon>
        <taxon>Pezizomycotina</taxon>
        <taxon>Eurotiomycetes</taxon>
        <taxon>Eurotiomycetidae</taxon>
        <taxon>Eurotiales</taxon>
        <taxon>Aspergillaceae</taxon>
        <taxon>Aspergillus</taxon>
        <taxon>Aspergillus subgen. Circumdati</taxon>
    </lineage>
</organism>
<proteinExistence type="predicted"/>
<keyword evidence="1" id="KW-1133">Transmembrane helix</keyword>
<evidence type="ECO:0000313" key="3">
    <source>
        <dbReference type="Proteomes" id="UP000247647"/>
    </source>
</evidence>
<keyword evidence="1" id="KW-0812">Transmembrane</keyword>
<dbReference type="EMBL" id="KZ821474">
    <property type="protein sequence ID" value="PYH31316.1"/>
    <property type="molecule type" value="Genomic_DNA"/>
</dbReference>
<sequence length="115" mass="12133">MHNNFIVAGIYVAAISLLPSCPAPSIAFFIITGLAASLAGNLLMIGLNGNVRRAGVNVEVLFKSVTVTQTSTSFLRIENVAAECMNLATLFTEEGTPSLCGSACLEYPNLSTEDY</sequence>
<accession>A0A318YAG1</accession>
<keyword evidence="1" id="KW-0472">Membrane</keyword>
<keyword evidence="3" id="KW-1185">Reference proteome</keyword>
<evidence type="ECO:0000256" key="1">
    <source>
        <dbReference type="SAM" id="Phobius"/>
    </source>
</evidence>
<dbReference type="OrthoDB" id="4161406at2759"/>
<feature type="transmembrane region" description="Helical" evidence="1">
    <location>
        <begin position="26"/>
        <end position="47"/>
    </location>
</feature>
<reference evidence="2" key="1">
    <citation type="submission" date="2016-12" db="EMBL/GenBank/DDBJ databases">
        <title>The genomes of Aspergillus section Nigri reveals drivers in fungal speciation.</title>
        <authorList>
            <consortium name="DOE Joint Genome Institute"/>
            <person name="Vesth T.C."/>
            <person name="Nybo J."/>
            <person name="Theobald S."/>
            <person name="Brandl J."/>
            <person name="Frisvad J.C."/>
            <person name="Nielsen K.F."/>
            <person name="Lyhne E.K."/>
            <person name="Kogle M.E."/>
            <person name="Kuo A."/>
            <person name="Riley R."/>
            <person name="Clum A."/>
            <person name="Nolan M."/>
            <person name="Lipzen A."/>
            <person name="Salamov A."/>
            <person name="Henrissat B."/>
            <person name="Wiebenga A."/>
            <person name="De Vries R.P."/>
            <person name="Grigoriev I.V."/>
            <person name="Mortensen U.H."/>
            <person name="Andersen M.R."/>
            <person name="Baker S.E."/>
        </authorList>
    </citation>
    <scope>NUCLEOTIDE SEQUENCE [LARGE SCALE GENOMIC DNA]</scope>
    <source>
        <strain evidence="2">CBS 115656</strain>
    </source>
</reference>
<dbReference type="Proteomes" id="UP000247647">
    <property type="component" value="Unassembled WGS sequence"/>
</dbReference>
<evidence type="ECO:0000313" key="2">
    <source>
        <dbReference type="EMBL" id="PYH31316.1"/>
    </source>
</evidence>
<gene>
    <name evidence="2" type="ORF">BO87DRAFT_399744</name>
</gene>
<name>A0A318YAG1_ASPNB</name>
<dbReference type="GeneID" id="37127918"/>